<evidence type="ECO:0000256" key="2">
    <source>
        <dbReference type="ARBA" id="ARBA00022692"/>
    </source>
</evidence>
<dbReference type="InterPro" id="IPR051987">
    <property type="entry name" value="Sigma-2_receptor-like"/>
</dbReference>
<dbReference type="EMBL" id="JADGIZ020000014">
    <property type="protein sequence ID" value="KAL2916831.1"/>
    <property type="molecule type" value="Genomic_DNA"/>
</dbReference>
<feature type="transmembrane region" description="Helical" evidence="6">
    <location>
        <begin position="12"/>
        <end position="30"/>
    </location>
</feature>
<comment type="caution">
    <text evidence="8">The sequence shown here is derived from an EMBL/GenBank/DDBJ whole genome shotgun (WGS) entry which is preliminary data.</text>
</comment>
<proteinExistence type="predicted"/>
<keyword evidence="4 5" id="KW-0472">Membrane</keyword>
<dbReference type="PANTHER" id="PTHR31204:SF1">
    <property type="entry name" value="SIGMA INTRACELLULAR RECEPTOR 2"/>
    <property type="match status" value="1"/>
</dbReference>
<feature type="transmembrane region" description="Helical" evidence="6">
    <location>
        <begin position="90"/>
        <end position="121"/>
    </location>
</feature>
<evidence type="ECO:0000256" key="5">
    <source>
        <dbReference type="PROSITE-ProRule" id="PRU01087"/>
    </source>
</evidence>
<feature type="transmembrane region" description="Helical" evidence="6">
    <location>
        <begin position="142"/>
        <end position="166"/>
    </location>
</feature>
<keyword evidence="3 5" id="KW-1133">Transmembrane helix</keyword>
<evidence type="ECO:0000259" key="7">
    <source>
        <dbReference type="PROSITE" id="PS51751"/>
    </source>
</evidence>
<feature type="domain" description="EXPERA" evidence="7">
    <location>
        <begin position="11"/>
        <end position="159"/>
    </location>
</feature>
<evidence type="ECO:0000256" key="3">
    <source>
        <dbReference type="ARBA" id="ARBA00022989"/>
    </source>
</evidence>
<reference evidence="8 9" key="1">
    <citation type="submission" date="2023-09" db="EMBL/GenBank/DDBJ databases">
        <title>Pangenome analysis of Batrachochytrium dendrobatidis and related Chytrids.</title>
        <authorList>
            <person name="Yacoub M.N."/>
            <person name="Stajich J.E."/>
            <person name="James T.Y."/>
        </authorList>
    </citation>
    <scope>NUCLEOTIDE SEQUENCE [LARGE SCALE GENOMIC DNA]</scope>
    <source>
        <strain evidence="8 9">JEL0888</strain>
    </source>
</reference>
<name>A0ABR4NBL0_9FUNG</name>
<dbReference type="Proteomes" id="UP001527925">
    <property type="component" value="Unassembled WGS sequence"/>
</dbReference>
<evidence type="ECO:0000256" key="1">
    <source>
        <dbReference type="ARBA" id="ARBA00004141"/>
    </source>
</evidence>
<keyword evidence="9" id="KW-1185">Reference proteome</keyword>
<dbReference type="InterPro" id="IPR033118">
    <property type="entry name" value="EXPERA"/>
</dbReference>
<evidence type="ECO:0000256" key="4">
    <source>
        <dbReference type="ARBA" id="ARBA00023136"/>
    </source>
</evidence>
<evidence type="ECO:0000313" key="9">
    <source>
        <dbReference type="Proteomes" id="UP001527925"/>
    </source>
</evidence>
<accession>A0ABR4NBL0</accession>
<dbReference type="PROSITE" id="PS51751">
    <property type="entry name" value="EXPERA"/>
    <property type="match status" value="1"/>
</dbReference>
<protein>
    <submittedName>
        <fullName evidence="8">Transmembrane protein 97</fullName>
    </submittedName>
</protein>
<keyword evidence="2 5" id="KW-0812">Transmembrane</keyword>
<comment type="subcellular location">
    <subcellularLocation>
        <location evidence="1">Membrane</location>
        <topology evidence="1">Multi-pass membrane protein</topology>
    </subcellularLocation>
</comment>
<evidence type="ECO:0000313" key="8">
    <source>
        <dbReference type="EMBL" id="KAL2916831.1"/>
    </source>
</evidence>
<sequence length="190" mass="21059">MSDTSLMERPLDLLFTIFFAGYLVPSAFFAPQVALPPELRTSLVPEFAKKLLEQAVGFSNDPLLKIAVGAPREPWAVSIFAAESLFQAPFALYAVIALCMTIIFSTHVITTLIPIMAELAWGRKTFFEGADLHGQTEESVRMMWLSMYAPFVIVPALMLFKFAYLWNPRDFGGSKIAFVPGALGKMAKLD</sequence>
<gene>
    <name evidence="8" type="primary">TMEM97</name>
    <name evidence="8" type="ORF">HK105_203610</name>
</gene>
<organism evidence="8 9">
    <name type="scientific">Polyrhizophydium stewartii</name>
    <dbReference type="NCBI Taxonomy" id="2732419"/>
    <lineage>
        <taxon>Eukaryota</taxon>
        <taxon>Fungi</taxon>
        <taxon>Fungi incertae sedis</taxon>
        <taxon>Chytridiomycota</taxon>
        <taxon>Chytridiomycota incertae sedis</taxon>
        <taxon>Chytridiomycetes</taxon>
        <taxon>Rhizophydiales</taxon>
        <taxon>Rhizophydiales incertae sedis</taxon>
        <taxon>Polyrhizophydium</taxon>
    </lineage>
</organism>
<dbReference type="Pfam" id="PF05241">
    <property type="entry name" value="EBP"/>
    <property type="match status" value="1"/>
</dbReference>
<dbReference type="PANTHER" id="PTHR31204">
    <property type="entry name" value="SIGMA INTRACELLULAR RECEPTOR 2"/>
    <property type="match status" value="1"/>
</dbReference>
<evidence type="ECO:0000256" key="6">
    <source>
        <dbReference type="SAM" id="Phobius"/>
    </source>
</evidence>